<evidence type="ECO:0000313" key="2">
    <source>
        <dbReference type="EMBL" id="RAK82260.1"/>
    </source>
</evidence>
<keyword evidence="3" id="KW-1185">Reference proteome</keyword>
<evidence type="ECO:0000256" key="1">
    <source>
        <dbReference type="SAM" id="MobiDB-lite"/>
    </source>
</evidence>
<evidence type="ECO:0000313" key="3">
    <source>
        <dbReference type="Proteomes" id="UP000249789"/>
    </source>
</evidence>
<sequence>MTRVEPTTTQTTPQGVIEIQIMTGGHLNLVVLRTQDPRFEVDDWAPALQLLQEQWRRKRQDEHLECRDQPIGGMICVGPYIRLYIEPLTADGGNGPARRFEFQGRNEFDDFGPHVQPFEGMPPIVFLEFIRTVRAGRVERDVSQPEAEGDLKSDTKTGLQLIGLQLGLLECVKWLSLEHFEPEGEEKKEEEEEKEVKKEEDEEKKLKKEEEDEGQAC</sequence>
<dbReference type="Proteomes" id="UP000249789">
    <property type="component" value="Unassembled WGS sequence"/>
</dbReference>
<dbReference type="OrthoDB" id="10380075at2759"/>
<dbReference type="GeneID" id="63860970"/>
<organism evidence="2 3">
    <name type="scientific">Aspergillus fijiensis CBS 313.89</name>
    <dbReference type="NCBI Taxonomy" id="1448319"/>
    <lineage>
        <taxon>Eukaryota</taxon>
        <taxon>Fungi</taxon>
        <taxon>Dikarya</taxon>
        <taxon>Ascomycota</taxon>
        <taxon>Pezizomycotina</taxon>
        <taxon>Eurotiomycetes</taxon>
        <taxon>Eurotiomycetidae</taxon>
        <taxon>Eurotiales</taxon>
        <taxon>Aspergillaceae</taxon>
        <taxon>Aspergillus</taxon>
    </lineage>
</organism>
<gene>
    <name evidence="2" type="ORF">BO72DRAFT_443703</name>
</gene>
<accession>A0A8G1W2P5</accession>
<reference evidence="2 3" key="1">
    <citation type="submission" date="2018-02" db="EMBL/GenBank/DDBJ databases">
        <title>The genomes of Aspergillus section Nigri reveals drivers in fungal speciation.</title>
        <authorList>
            <consortium name="DOE Joint Genome Institute"/>
            <person name="Vesth T.C."/>
            <person name="Nybo J."/>
            <person name="Theobald S."/>
            <person name="Brandl J."/>
            <person name="Frisvad J.C."/>
            <person name="Nielsen K.F."/>
            <person name="Lyhne E.K."/>
            <person name="Kogle M.E."/>
            <person name="Kuo A."/>
            <person name="Riley R."/>
            <person name="Clum A."/>
            <person name="Nolan M."/>
            <person name="Lipzen A."/>
            <person name="Salamov A."/>
            <person name="Henrissat B."/>
            <person name="Wiebenga A."/>
            <person name="De vries R.P."/>
            <person name="Grigoriev I.V."/>
            <person name="Mortensen U.H."/>
            <person name="Andersen M.R."/>
            <person name="Baker S.E."/>
        </authorList>
    </citation>
    <scope>NUCLEOTIDE SEQUENCE [LARGE SCALE GENOMIC DNA]</scope>
    <source>
        <strain evidence="2 3">CBS 313.89</strain>
    </source>
</reference>
<protein>
    <submittedName>
        <fullName evidence="2">Uncharacterized protein</fullName>
    </submittedName>
</protein>
<dbReference type="RefSeq" id="XP_040806270.1">
    <property type="nucleotide sequence ID" value="XM_040943637.1"/>
</dbReference>
<proteinExistence type="predicted"/>
<dbReference type="AlphaFoldDB" id="A0A8G1W2P5"/>
<dbReference type="EMBL" id="KZ824622">
    <property type="protein sequence ID" value="RAK82260.1"/>
    <property type="molecule type" value="Genomic_DNA"/>
</dbReference>
<dbReference type="VEuPathDB" id="FungiDB:BO72DRAFT_443703"/>
<name>A0A8G1W2P5_9EURO</name>
<feature type="compositionally biased region" description="Basic and acidic residues" evidence="1">
    <location>
        <begin position="194"/>
        <end position="209"/>
    </location>
</feature>
<feature type="region of interest" description="Disordered" evidence="1">
    <location>
        <begin position="181"/>
        <end position="217"/>
    </location>
</feature>